<dbReference type="RefSeq" id="WP_021053173.1">
    <property type="nucleotide sequence ID" value="NZ_KE356561.1"/>
</dbReference>
<dbReference type="CDD" id="cd04491">
    <property type="entry name" value="SoSSB_OBF"/>
    <property type="match status" value="1"/>
</dbReference>
<dbReference type="AlphaFoldDB" id="U1MTR2"/>
<proteinExistence type="predicted"/>
<dbReference type="SUPFAM" id="SSF50249">
    <property type="entry name" value="Nucleic acid-binding proteins"/>
    <property type="match status" value="2"/>
</dbReference>
<dbReference type="HOGENOM" id="CLU_031172_0_0_2"/>
<evidence type="ECO:0000313" key="2">
    <source>
        <dbReference type="Proteomes" id="UP000030710"/>
    </source>
</evidence>
<evidence type="ECO:0000313" key="1">
    <source>
        <dbReference type="EMBL" id="ERG93679.1"/>
    </source>
</evidence>
<sequence length="318" mass="34898">MTEITVDSIRGRLDNEFSETIQDTDIQTEIDAYLNFGVSDPKTLIDGVIDRLAENNNTSKTEVTQATADASGAAPLTTIEDMGVNEEWITLEAEVIQLWDNDSESISQVGLLSDGTGRVQFTSWAKSDVIILVENEQYRFENVVTDEYQDNPQVKLNSSTDISLLQDDDKKDISHTVEFTGSCVSIQDGSGMIRRCTKDGCSRVLTSDSCQEHGAVDSEYDLRLKLVLDNGTEVQNVVCNREITEELTGMTLEEANSIAQESLDTDAPGREMEPLILGSYFTVSGNPLGDFIAANEIATATDSRDVEELLINARSLSV</sequence>
<reference evidence="1 2" key="1">
    <citation type="journal article" date="2013" name="PLoS ONE">
        <title>Assembly-driven community genomics of a hypersaline microbial ecosystem.</title>
        <authorList>
            <person name="Podell S."/>
            <person name="Ugalde J.A."/>
            <person name="Narasingarao P."/>
            <person name="Banfield J.F."/>
            <person name="Heidelberg K.B."/>
            <person name="Allen E.E."/>
        </authorList>
    </citation>
    <scope>NUCLEOTIDE SEQUENCE [LARGE SCALE GENOMIC DNA]</scope>
    <source>
        <strain evidence="2">J07HQW2</strain>
    </source>
</reference>
<accession>U1MTR2</accession>
<dbReference type="eggNOG" id="arCOG01510">
    <property type="taxonomic scope" value="Archaea"/>
</dbReference>
<dbReference type="InterPro" id="IPR012340">
    <property type="entry name" value="NA-bd_OB-fold"/>
</dbReference>
<gene>
    <name evidence="1" type="ORF">J07HQW2_00112</name>
</gene>
<name>U1MTR2_9EURY</name>
<dbReference type="Gene3D" id="2.40.50.140">
    <property type="entry name" value="Nucleic acid-binding proteins"/>
    <property type="match status" value="1"/>
</dbReference>
<dbReference type="STRING" id="1238425.J07HQW2_00112"/>
<evidence type="ECO:0008006" key="3">
    <source>
        <dbReference type="Google" id="ProtNLM"/>
    </source>
</evidence>
<protein>
    <recommendedName>
        <fullName evidence="3">Replication factor A</fullName>
    </recommendedName>
</protein>
<dbReference type="Proteomes" id="UP000030710">
    <property type="component" value="Unassembled WGS sequence"/>
</dbReference>
<dbReference type="EMBL" id="KE356561">
    <property type="protein sequence ID" value="ERG93679.1"/>
    <property type="molecule type" value="Genomic_DNA"/>
</dbReference>
<organism evidence="1 2">
    <name type="scientific">Haloquadratum walsbyi J07HQW2</name>
    <dbReference type="NCBI Taxonomy" id="1238425"/>
    <lineage>
        <taxon>Archaea</taxon>
        <taxon>Methanobacteriati</taxon>
        <taxon>Methanobacteriota</taxon>
        <taxon>Stenosarchaea group</taxon>
        <taxon>Halobacteria</taxon>
        <taxon>Halobacteriales</taxon>
        <taxon>Haloferacaceae</taxon>
        <taxon>Haloquadratum</taxon>
    </lineage>
</organism>